<comment type="caution">
    <text evidence="5">The sequence shown here is derived from an EMBL/GenBank/DDBJ whole genome shotgun (WGS) entry which is preliminary data.</text>
</comment>
<proteinExistence type="inferred from homology"/>
<evidence type="ECO:0000259" key="4">
    <source>
        <dbReference type="Pfam" id="PF00535"/>
    </source>
</evidence>
<dbReference type="GO" id="GO:0016020">
    <property type="term" value="C:membrane"/>
    <property type="evidence" value="ECO:0007669"/>
    <property type="project" value="GOC"/>
</dbReference>
<reference evidence="5 6" key="1">
    <citation type="journal article" date="2015" name="Nature">
        <title>rRNA introns, odd ribosomes, and small enigmatic genomes across a large radiation of phyla.</title>
        <authorList>
            <person name="Brown C.T."/>
            <person name="Hug L.A."/>
            <person name="Thomas B.C."/>
            <person name="Sharon I."/>
            <person name="Castelle C.J."/>
            <person name="Singh A."/>
            <person name="Wilkins M.J."/>
            <person name="Williams K.H."/>
            <person name="Banfield J.F."/>
        </authorList>
    </citation>
    <scope>NUCLEOTIDE SEQUENCE [LARGE SCALE GENOMIC DNA]</scope>
</reference>
<dbReference type="Proteomes" id="UP000033918">
    <property type="component" value="Unassembled WGS sequence"/>
</dbReference>
<evidence type="ECO:0000256" key="2">
    <source>
        <dbReference type="ARBA" id="ARBA00022676"/>
    </source>
</evidence>
<dbReference type="CDD" id="cd06442">
    <property type="entry name" value="DPM1_like"/>
    <property type="match status" value="1"/>
</dbReference>
<dbReference type="AlphaFoldDB" id="A0A0G0UMF1"/>
<gene>
    <name evidence="5" type="ORF">UU38_C0004G0053</name>
</gene>
<evidence type="ECO:0000256" key="1">
    <source>
        <dbReference type="ARBA" id="ARBA00006739"/>
    </source>
</evidence>
<protein>
    <submittedName>
        <fullName evidence="5">Dolichyl-phosphate beta-D-mannosyltransferase</fullName>
    </submittedName>
</protein>
<dbReference type="PANTHER" id="PTHR43398">
    <property type="entry name" value="DOLICHOL-PHOSPHATE MANNOSYLTRANSFERASE SUBUNIT 1"/>
    <property type="match status" value="1"/>
</dbReference>
<name>A0A0G0UMF1_9BACT</name>
<evidence type="ECO:0000313" key="6">
    <source>
        <dbReference type="Proteomes" id="UP000033918"/>
    </source>
</evidence>
<dbReference type="InterPro" id="IPR039528">
    <property type="entry name" value="DPM1-like"/>
</dbReference>
<dbReference type="InterPro" id="IPR001173">
    <property type="entry name" value="Glyco_trans_2-like"/>
</dbReference>
<comment type="similarity">
    <text evidence="1">Belongs to the glycosyltransferase 2 family.</text>
</comment>
<dbReference type="FunFam" id="3.90.550.10:FF:000122">
    <property type="entry name" value="Dolichol-phosphate mannosyltransferase subunit 1"/>
    <property type="match status" value="1"/>
</dbReference>
<evidence type="ECO:0000256" key="3">
    <source>
        <dbReference type="ARBA" id="ARBA00022679"/>
    </source>
</evidence>
<dbReference type="PANTHER" id="PTHR43398:SF1">
    <property type="entry name" value="DOLICHOL-PHOSPHATE MANNOSYLTRANSFERASE SUBUNIT 1"/>
    <property type="match status" value="1"/>
</dbReference>
<dbReference type="SUPFAM" id="SSF53448">
    <property type="entry name" value="Nucleotide-diphospho-sugar transferases"/>
    <property type="match status" value="1"/>
</dbReference>
<accession>A0A0G0UMF1</accession>
<dbReference type="Gene3D" id="3.90.550.10">
    <property type="entry name" value="Spore Coat Polysaccharide Biosynthesis Protein SpsA, Chain A"/>
    <property type="match status" value="1"/>
</dbReference>
<dbReference type="InterPro" id="IPR029044">
    <property type="entry name" value="Nucleotide-diphossugar_trans"/>
</dbReference>
<sequence length="234" mass="26951">MDIYSKTIIVIPTLNERENLEKLIPAIFDLIPDINVLVADDNSKDGTEELINNLRGNFIRLFFLKRLSDRGYGRSCLEAFQWAINRGHEYIVTMDADFSHDFNSIPQIIAALTKADMVVGSRYVKGGEIENWSLRRRMLSKFANLYVRTILGLPIRDVTTGFNGYRATVLKKDHLSIIKSDGYAFLTELKYYLIRAGATTIEIPITFRERREGLSKMSSVVIWEAIWLPWRLIL</sequence>
<evidence type="ECO:0000313" key="5">
    <source>
        <dbReference type="EMBL" id="KKR88691.1"/>
    </source>
</evidence>
<feature type="domain" description="Glycosyltransferase 2-like" evidence="4">
    <location>
        <begin position="9"/>
        <end position="172"/>
    </location>
</feature>
<dbReference type="GO" id="GO:0004582">
    <property type="term" value="F:dolichyl-phosphate beta-D-mannosyltransferase activity"/>
    <property type="evidence" value="ECO:0007669"/>
    <property type="project" value="InterPro"/>
</dbReference>
<keyword evidence="2 5" id="KW-0328">Glycosyltransferase</keyword>
<dbReference type="GO" id="GO:0009247">
    <property type="term" value="P:glycolipid biosynthetic process"/>
    <property type="evidence" value="ECO:0007669"/>
    <property type="project" value="TreeGrafter"/>
</dbReference>
<dbReference type="EMBL" id="LCAK01000004">
    <property type="protein sequence ID" value="KKR88691.1"/>
    <property type="molecule type" value="Genomic_DNA"/>
</dbReference>
<organism evidence="5 6">
    <name type="scientific">Candidatus Wolfebacteria bacterium GW2011_GWB1_41_12</name>
    <dbReference type="NCBI Taxonomy" id="1619006"/>
    <lineage>
        <taxon>Bacteria</taxon>
        <taxon>Candidatus Wolfeibacteriota</taxon>
    </lineage>
</organism>
<dbReference type="Pfam" id="PF00535">
    <property type="entry name" value="Glycos_transf_2"/>
    <property type="match status" value="1"/>
</dbReference>
<keyword evidence="3 5" id="KW-0808">Transferase</keyword>